<reference evidence="1" key="1">
    <citation type="journal article" date="2014" name="Front. Microbiol.">
        <title>High frequency of phylogenetically diverse reductive dehalogenase-homologous genes in deep subseafloor sedimentary metagenomes.</title>
        <authorList>
            <person name="Kawai M."/>
            <person name="Futagami T."/>
            <person name="Toyoda A."/>
            <person name="Takaki Y."/>
            <person name="Nishi S."/>
            <person name="Hori S."/>
            <person name="Arai W."/>
            <person name="Tsubouchi T."/>
            <person name="Morono Y."/>
            <person name="Uchiyama I."/>
            <person name="Ito T."/>
            <person name="Fujiyama A."/>
            <person name="Inagaki F."/>
            <person name="Takami H."/>
        </authorList>
    </citation>
    <scope>NUCLEOTIDE SEQUENCE</scope>
    <source>
        <strain evidence="1">Expedition CK06-06</strain>
    </source>
</reference>
<feature type="non-terminal residue" evidence="1">
    <location>
        <position position="1"/>
    </location>
</feature>
<sequence>DILMGMGLIAEGSTFAGVDAEGNPTFYALGEAPTE</sequence>
<dbReference type="EMBL" id="BART01042303">
    <property type="protein sequence ID" value="GAH22085.1"/>
    <property type="molecule type" value="Genomic_DNA"/>
</dbReference>
<protein>
    <submittedName>
        <fullName evidence="1">Uncharacterized protein</fullName>
    </submittedName>
</protein>
<comment type="caution">
    <text evidence="1">The sequence shown here is derived from an EMBL/GenBank/DDBJ whole genome shotgun (WGS) entry which is preliminary data.</text>
</comment>
<proteinExistence type="predicted"/>
<gene>
    <name evidence="1" type="ORF">S01H4_67341</name>
</gene>
<feature type="non-terminal residue" evidence="1">
    <location>
        <position position="35"/>
    </location>
</feature>
<accession>X1EP36</accession>
<dbReference type="AlphaFoldDB" id="X1EP36"/>
<evidence type="ECO:0000313" key="1">
    <source>
        <dbReference type="EMBL" id="GAH22085.1"/>
    </source>
</evidence>
<organism evidence="1">
    <name type="scientific">marine sediment metagenome</name>
    <dbReference type="NCBI Taxonomy" id="412755"/>
    <lineage>
        <taxon>unclassified sequences</taxon>
        <taxon>metagenomes</taxon>
        <taxon>ecological metagenomes</taxon>
    </lineage>
</organism>
<name>X1EP36_9ZZZZ</name>